<dbReference type="PANTHER" id="PTHR45710">
    <property type="entry name" value="C-TYPE LECTIN DOMAIN-CONTAINING PROTEIN 180"/>
    <property type="match status" value="1"/>
</dbReference>
<evidence type="ECO:0000313" key="4">
    <source>
        <dbReference type="EMBL" id="KAH3752334.1"/>
    </source>
</evidence>
<evidence type="ECO:0000256" key="1">
    <source>
        <dbReference type="SAM" id="SignalP"/>
    </source>
</evidence>
<reference evidence="4" key="2">
    <citation type="submission" date="2020-11" db="EMBL/GenBank/DDBJ databases">
        <authorList>
            <person name="McCartney M.A."/>
            <person name="Auch B."/>
            <person name="Kono T."/>
            <person name="Mallez S."/>
            <person name="Becker A."/>
            <person name="Gohl D.M."/>
            <person name="Silverstein K.A.T."/>
            <person name="Koren S."/>
            <person name="Bechman K.B."/>
            <person name="Herman A."/>
            <person name="Abrahante J.E."/>
            <person name="Garbe J."/>
        </authorList>
    </citation>
    <scope>NUCLEOTIDE SEQUENCE</scope>
    <source>
        <strain evidence="4">Duluth1</strain>
        <tissue evidence="4">Whole animal</tissue>
    </source>
</reference>
<dbReference type="InterPro" id="IPR001304">
    <property type="entry name" value="C-type_lectin-like"/>
</dbReference>
<keyword evidence="5" id="KW-1185">Reference proteome</keyword>
<comment type="caution">
    <text evidence="4">The sequence shown here is derived from an EMBL/GenBank/DDBJ whole genome shotgun (WGS) entry which is preliminary data.</text>
</comment>
<dbReference type="Pfam" id="PF00059">
    <property type="entry name" value="Lectin_C"/>
    <property type="match status" value="1"/>
</dbReference>
<dbReference type="EMBL" id="JAIWYP010000010">
    <property type="protein sequence ID" value="KAH3752334.1"/>
    <property type="molecule type" value="Genomic_DNA"/>
</dbReference>
<dbReference type="EMBL" id="JAIWYP010000010">
    <property type="protein sequence ID" value="KAH3752121.1"/>
    <property type="molecule type" value="Genomic_DNA"/>
</dbReference>
<protein>
    <recommendedName>
        <fullName evidence="2">C-type lectin domain-containing protein</fullName>
    </recommendedName>
</protein>
<keyword evidence="1" id="KW-0732">Signal</keyword>
<feature type="chain" id="PRO_5040045472" description="C-type lectin domain-containing protein" evidence="1">
    <location>
        <begin position="18"/>
        <end position="155"/>
    </location>
</feature>
<dbReference type="SUPFAM" id="SSF56436">
    <property type="entry name" value="C-type lectin-like"/>
    <property type="match status" value="1"/>
</dbReference>
<dbReference type="InterPro" id="IPR016186">
    <property type="entry name" value="C-type_lectin-like/link_sf"/>
</dbReference>
<dbReference type="PANTHER" id="PTHR45710:SF26">
    <property type="entry name" value="RH26557P"/>
    <property type="match status" value="1"/>
</dbReference>
<name>A0A9D4I8L9_DREPO</name>
<evidence type="ECO:0000313" key="5">
    <source>
        <dbReference type="Proteomes" id="UP000828390"/>
    </source>
</evidence>
<gene>
    <name evidence="3" type="ORF">DPMN_186732</name>
    <name evidence="4" type="ORF">DPMN_186950</name>
</gene>
<feature type="domain" description="C-type lectin" evidence="2">
    <location>
        <begin position="26"/>
        <end position="145"/>
    </location>
</feature>
<feature type="signal peptide" evidence="1">
    <location>
        <begin position="1"/>
        <end position="17"/>
    </location>
</feature>
<dbReference type="AlphaFoldDB" id="A0A9D4I8L9"/>
<reference evidence="4" key="1">
    <citation type="journal article" date="2019" name="bioRxiv">
        <title>The Genome of the Zebra Mussel, Dreissena polymorpha: A Resource for Invasive Species Research.</title>
        <authorList>
            <person name="McCartney M.A."/>
            <person name="Auch B."/>
            <person name="Kono T."/>
            <person name="Mallez S."/>
            <person name="Zhang Y."/>
            <person name="Obille A."/>
            <person name="Becker A."/>
            <person name="Abrahante J.E."/>
            <person name="Garbe J."/>
            <person name="Badalamenti J.P."/>
            <person name="Herman A."/>
            <person name="Mangelson H."/>
            <person name="Liachko I."/>
            <person name="Sullivan S."/>
            <person name="Sone E.D."/>
            <person name="Koren S."/>
            <person name="Silverstein K.A.T."/>
            <person name="Beckman K.B."/>
            <person name="Gohl D.M."/>
        </authorList>
    </citation>
    <scope>NUCLEOTIDE SEQUENCE</scope>
    <source>
        <strain evidence="4">Duluth1</strain>
        <tissue evidence="4">Whole animal</tissue>
    </source>
</reference>
<dbReference type="CDD" id="cd00037">
    <property type="entry name" value="CLECT"/>
    <property type="match status" value="1"/>
</dbReference>
<proteinExistence type="predicted"/>
<dbReference type="InterPro" id="IPR050828">
    <property type="entry name" value="C-type_lectin/matrix_domain"/>
</dbReference>
<accession>A0A9D4I8L9</accession>
<sequence length="155" mass="17725">MGLFCVTMLCVIPLCVAVCPNSWLRYEQSCYHVGHTSFNFLDSQRHCEHYGASLVNLETRDEIAFLRGYLMLLSDQKHWIGLSDEETEGIWKWYPSEKRANVTDWQPNDNEPNGGIAANCAAIWAGYNYHWVDDSCSERYPPVCELVDEQAVIVG</sequence>
<dbReference type="SMART" id="SM00034">
    <property type="entry name" value="CLECT"/>
    <property type="match status" value="1"/>
</dbReference>
<organism evidence="4 5">
    <name type="scientific">Dreissena polymorpha</name>
    <name type="common">Zebra mussel</name>
    <name type="synonym">Mytilus polymorpha</name>
    <dbReference type="NCBI Taxonomy" id="45954"/>
    <lineage>
        <taxon>Eukaryota</taxon>
        <taxon>Metazoa</taxon>
        <taxon>Spiralia</taxon>
        <taxon>Lophotrochozoa</taxon>
        <taxon>Mollusca</taxon>
        <taxon>Bivalvia</taxon>
        <taxon>Autobranchia</taxon>
        <taxon>Heteroconchia</taxon>
        <taxon>Euheterodonta</taxon>
        <taxon>Imparidentia</taxon>
        <taxon>Neoheterodontei</taxon>
        <taxon>Myida</taxon>
        <taxon>Dreissenoidea</taxon>
        <taxon>Dreissenidae</taxon>
        <taxon>Dreissena</taxon>
    </lineage>
</organism>
<dbReference type="OrthoDB" id="6056968at2759"/>
<dbReference type="Gene3D" id="3.10.100.10">
    <property type="entry name" value="Mannose-Binding Protein A, subunit A"/>
    <property type="match status" value="1"/>
</dbReference>
<dbReference type="Proteomes" id="UP000828390">
    <property type="component" value="Unassembled WGS sequence"/>
</dbReference>
<evidence type="ECO:0000259" key="2">
    <source>
        <dbReference type="PROSITE" id="PS50041"/>
    </source>
</evidence>
<evidence type="ECO:0000313" key="3">
    <source>
        <dbReference type="EMBL" id="KAH3752121.1"/>
    </source>
</evidence>
<dbReference type="PROSITE" id="PS50041">
    <property type="entry name" value="C_TYPE_LECTIN_2"/>
    <property type="match status" value="1"/>
</dbReference>
<dbReference type="InterPro" id="IPR016187">
    <property type="entry name" value="CTDL_fold"/>
</dbReference>